<reference evidence="7 8" key="1">
    <citation type="submission" date="2016-03" db="EMBL/GenBank/DDBJ databases">
        <title>How can Kluyveromyces marxianus grow so fast - potential evolutionary course in Saccharomyces Complex revealed by comparative genomics.</title>
        <authorList>
            <person name="Mo W."/>
            <person name="Lu W."/>
            <person name="Yang X."/>
            <person name="Qi J."/>
            <person name="Lv H."/>
        </authorList>
    </citation>
    <scope>NUCLEOTIDE SEQUENCE [LARGE SCALE GENOMIC DNA]</scope>
    <source>
        <strain evidence="7 8">FIM1</strain>
    </source>
</reference>
<dbReference type="SUPFAM" id="SSF56281">
    <property type="entry name" value="Metallo-hydrolase/oxidoreductase"/>
    <property type="match status" value="1"/>
</dbReference>
<feature type="region of interest" description="Disordered" evidence="5">
    <location>
        <begin position="538"/>
        <end position="593"/>
    </location>
</feature>
<feature type="domain" description="Beta-Casp" evidence="6">
    <location>
        <begin position="253"/>
        <end position="381"/>
    </location>
</feature>
<keyword evidence="8" id="KW-1185">Reference proteome</keyword>
<dbReference type="InterPro" id="IPR027075">
    <property type="entry name" value="CPSF2"/>
</dbReference>
<dbReference type="InterPro" id="IPR022712">
    <property type="entry name" value="Beta_Casp"/>
</dbReference>
<comment type="similarity">
    <text evidence="4">Belongs to the metallo-beta-lactamase superfamily. RNA-metabolizing metallo-beta-lactamase-like family. CPSF2/YSH1 subfamily.</text>
</comment>
<dbReference type="PANTHER" id="PTHR45922:SF1">
    <property type="entry name" value="CLEAVAGE AND POLYADENYLATION SPECIFICITY FACTOR SUBUNIT 2"/>
    <property type="match status" value="1"/>
</dbReference>
<evidence type="ECO:0000256" key="5">
    <source>
        <dbReference type="SAM" id="MobiDB-lite"/>
    </source>
</evidence>
<evidence type="ECO:0000259" key="6">
    <source>
        <dbReference type="SMART" id="SM01027"/>
    </source>
</evidence>
<name>A0ABX6EY07_KLUMA</name>
<keyword evidence="4" id="KW-0694">RNA-binding</keyword>
<dbReference type="Gene3D" id="3.60.15.10">
    <property type="entry name" value="Ribonuclease Z/Hydroxyacylglutathione hydrolase-like"/>
    <property type="match status" value="1"/>
</dbReference>
<evidence type="ECO:0000313" key="8">
    <source>
        <dbReference type="Proteomes" id="UP000422736"/>
    </source>
</evidence>
<dbReference type="Pfam" id="PF16661">
    <property type="entry name" value="Lactamase_B_6"/>
    <property type="match status" value="1"/>
</dbReference>
<evidence type="ECO:0000313" key="7">
    <source>
        <dbReference type="EMBL" id="QGN15143.1"/>
    </source>
</evidence>
<sequence length="819" mass="92251">MTYTIETCQDEKKRFKGTIVRFENVIMLLDPGWNGEGSYEECEAFWERYIGEVDILLISQPTIECLGSYSMMYKQFLTHFSSRIRVYGTLPVSNLGRVNTVDLLTSVGILGPFSNAVMDLGDVEHSFDCIESVKYSQTVDLKSKFDGLSLEAHNSGYAPGGTIWTIVTSSERILYAPRWNHTRDTILNSADLLDNKGNPTSSMMHPTSVITNIDIVGSTEPQRKRSEHFVDTVKRGLQMNNSLLIPVEIGGKLLELFVIINNFLYESMKEGKKHDIPVFLISHSKGRSLTYAKSMLEWLSSQVIKTWESRDNRSPFDIVSRLRIVQPEELGGFSGQKICLVSEVDDILSQTLNKLCTKDKVTIILTERHANMPALHPLRKLNDKWQQALKSGSRSALDGNPISISDTMSLRIMKKSIMPKKEADKIRETVKARNEVREKLIQEYTAKANDLNQTAAILFDPGDESSSDEEGIEMMESVGKKNGASSAKIEIPVDIVRHGSNDNDKHLFFPFHPAKIKSDDYGDVVDVKKFLPQEEPYETAQSLKRSLNNSNDYDGDEDDDTYEVLDSRINKSKKRKANSGNDSHSRRNNENYDDISYLDPLKSDIYKRAVVETKVNIRCSLVFIDLTSIVNARSISIIWPVIKPRKVVVLPSVTNVDTQVVGNLERRKVDVLVTAFNEPKAMDTSVRAIDISIDPSLDQLLNWQRISRSYTVAHVVGRLLKEKDPKHPNRDKITLQPLKNPLALHSGSSLRIGDVRLPELKRRLTAENHRAEFQGEGTLVIDGKVLVRKINDAETIVDGSPSDVFYKVKSAVSDMLANV</sequence>
<reference evidence="7 8" key="2">
    <citation type="submission" date="2019-11" db="EMBL/GenBank/DDBJ databases">
        <authorList>
            <person name="Lu H."/>
        </authorList>
    </citation>
    <scope>NUCLEOTIDE SEQUENCE [LARGE SCALE GENOMIC DNA]</scope>
    <source>
        <strain evidence="7 8">FIM1</strain>
    </source>
</reference>
<evidence type="ECO:0000256" key="1">
    <source>
        <dbReference type="ARBA" id="ARBA00004123"/>
    </source>
</evidence>
<dbReference type="InterPro" id="IPR025069">
    <property type="entry name" value="Cpsf2_C"/>
</dbReference>
<evidence type="ECO:0000256" key="4">
    <source>
        <dbReference type="RuleBase" id="RU365006"/>
    </source>
</evidence>
<keyword evidence="3 4" id="KW-0539">Nucleus</keyword>
<dbReference type="InterPro" id="IPR035639">
    <property type="entry name" value="CPSF2_MBL"/>
</dbReference>
<proteinExistence type="inferred from homology"/>
<dbReference type="PANTHER" id="PTHR45922">
    <property type="entry name" value="CLEAVAGE AND POLYADENYLATION SPECIFICITY FACTOR SUBUNIT 2"/>
    <property type="match status" value="1"/>
</dbReference>
<evidence type="ECO:0000256" key="2">
    <source>
        <dbReference type="ARBA" id="ARBA00022664"/>
    </source>
</evidence>
<dbReference type="CDD" id="cd16293">
    <property type="entry name" value="CPSF2-like_MBL-fold"/>
    <property type="match status" value="1"/>
</dbReference>
<protein>
    <recommendedName>
        <fullName evidence="4">Cleavage and polyadenylation specificity factor subunit 2</fullName>
    </recommendedName>
    <alternativeName>
        <fullName evidence="4">Cleavage and polyadenylation specificity factor 100 kDa subunit</fullName>
    </alternativeName>
</protein>
<keyword evidence="2 4" id="KW-0507">mRNA processing</keyword>
<feature type="compositionally biased region" description="Acidic residues" evidence="5">
    <location>
        <begin position="553"/>
        <end position="563"/>
    </location>
</feature>
<evidence type="ECO:0000256" key="3">
    <source>
        <dbReference type="ARBA" id="ARBA00023242"/>
    </source>
</evidence>
<dbReference type="Proteomes" id="UP000422736">
    <property type="component" value="Chromosome 3"/>
</dbReference>
<dbReference type="EMBL" id="CP015056">
    <property type="protein sequence ID" value="QGN15143.1"/>
    <property type="molecule type" value="Genomic_DNA"/>
</dbReference>
<dbReference type="Pfam" id="PF13299">
    <property type="entry name" value="CPSF100_C"/>
    <property type="match status" value="1"/>
</dbReference>
<dbReference type="SMART" id="SM01027">
    <property type="entry name" value="Beta-Casp"/>
    <property type="match status" value="1"/>
</dbReference>
<accession>A0ABX6EY07</accession>
<gene>
    <name evidence="7" type="primary">CFT2</name>
    <name evidence="7" type="ORF">FIM1_1830</name>
</gene>
<feature type="compositionally biased region" description="Polar residues" evidence="5">
    <location>
        <begin position="539"/>
        <end position="551"/>
    </location>
</feature>
<dbReference type="InterPro" id="IPR001279">
    <property type="entry name" value="Metallo-B-lactamas"/>
</dbReference>
<dbReference type="Gene3D" id="3.40.50.10890">
    <property type="match status" value="1"/>
</dbReference>
<comment type="subcellular location">
    <subcellularLocation>
        <location evidence="1 4">Nucleus</location>
    </subcellularLocation>
</comment>
<dbReference type="InterPro" id="IPR036866">
    <property type="entry name" value="RibonucZ/Hydroxyglut_hydro"/>
</dbReference>
<organism evidence="7 8">
    <name type="scientific">Kluyveromyces marxianus</name>
    <name type="common">Yeast</name>
    <name type="synonym">Candida kefyr</name>
    <dbReference type="NCBI Taxonomy" id="4911"/>
    <lineage>
        <taxon>Eukaryota</taxon>
        <taxon>Fungi</taxon>
        <taxon>Dikarya</taxon>
        <taxon>Ascomycota</taxon>
        <taxon>Saccharomycotina</taxon>
        <taxon>Saccharomycetes</taxon>
        <taxon>Saccharomycetales</taxon>
        <taxon>Saccharomycetaceae</taxon>
        <taxon>Kluyveromyces</taxon>
    </lineage>
</organism>